<evidence type="ECO:0000256" key="3">
    <source>
        <dbReference type="ARBA" id="ARBA00022490"/>
    </source>
</evidence>
<evidence type="ECO:0000256" key="1">
    <source>
        <dbReference type="ARBA" id="ARBA00004138"/>
    </source>
</evidence>
<organism evidence="12 13">
    <name type="scientific">Mucilaginibacter defluvii</name>
    <dbReference type="NCBI Taxonomy" id="1196019"/>
    <lineage>
        <taxon>Bacteria</taxon>
        <taxon>Pseudomonadati</taxon>
        <taxon>Bacteroidota</taxon>
        <taxon>Sphingobacteriia</taxon>
        <taxon>Sphingobacteriales</taxon>
        <taxon>Sphingobacteriaceae</taxon>
        <taxon>Mucilaginibacter</taxon>
    </lineage>
</organism>
<comment type="caution">
    <text evidence="12">The sequence shown here is derived from an EMBL/GenBank/DDBJ whole genome shotgun (WGS) entry which is preliminary data.</text>
</comment>
<keyword evidence="4 9" id="KW-0645">Protease</keyword>
<dbReference type="InterPro" id="IPR026444">
    <property type="entry name" value="Secre_tail"/>
</dbReference>
<gene>
    <name evidence="12" type="ORF">GCM10023313_20560</name>
</gene>
<feature type="active site" description="Charge relay system" evidence="9">
    <location>
        <position position="199"/>
    </location>
</feature>
<dbReference type="InterPro" id="IPR036852">
    <property type="entry name" value="Peptidase_S8/S53_dom_sf"/>
</dbReference>
<evidence type="ECO:0000259" key="10">
    <source>
        <dbReference type="PROSITE" id="PS50268"/>
    </source>
</evidence>
<dbReference type="InterPro" id="IPR002126">
    <property type="entry name" value="Cadherin-like_dom"/>
</dbReference>
<evidence type="ECO:0008006" key="14">
    <source>
        <dbReference type="Google" id="ProtNLM"/>
    </source>
</evidence>
<dbReference type="Gene3D" id="2.60.40.10">
    <property type="entry name" value="Immunoglobulins"/>
    <property type="match status" value="4"/>
</dbReference>
<dbReference type="InterPro" id="IPR032304">
    <property type="entry name" value="Peptidase_S8_N"/>
</dbReference>
<dbReference type="Pfam" id="PF00082">
    <property type="entry name" value="Peptidase_S8"/>
    <property type="match status" value="1"/>
</dbReference>
<dbReference type="NCBIfam" id="NF012200">
    <property type="entry name" value="choice_anch_D"/>
    <property type="match status" value="2"/>
</dbReference>
<comment type="similarity">
    <text evidence="9">Belongs to the peptidase S8 family.</text>
</comment>
<evidence type="ECO:0000256" key="9">
    <source>
        <dbReference type="PROSITE-ProRule" id="PRU01240"/>
    </source>
</evidence>
<name>A0ABP9FTK9_9SPHI</name>
<dbReference type="PROSITE" id="PS00138">
    <property type="entry name" value="SUBTILASE_SER"/>
    <property type="match status" value="1"/>
</dbReference>
<dbReference type="InterPro" id="IPR015919">
    <property type="entry name" value="Cadherin-like_sf"/>
</dbReference>
<dbReference type="SUPFAM" id="SSF49313">
    <property type="entry name" value="Cadherin-like"/>
    <property type="match status" value="1"/>
</dbReference>
<evidence type="ECO:0000256" key="8">
    <source>
        <dbReference type="ARBA" id="ARBA00023273"/>
    </source>
</evidence>
<dbReference type="Gene3D" id="2.60.40.4070">
    <property type="match status" value="1"/>
</dbReference>
<sequence>MSAACFSVQAQQKAQASIFSNGVLRGVVNIKLAPQIESKVGSRAISAKSGKLVTGVSALDVVAQRYKATAMQRVFPYDAKHEEQLRRHGLHLWYKLTFDPNVDVKQAITAFSKLSEITVAQPVYEKKLNDGYLPGSTKVVTPLNRSSVAANFPNDPYFSQQWHYNNTGQNGGTPGADINLVKAWEITKGSANVIVAVHDVGMDVRHEDLRANLWINMAEANGKPGVDDDLNGYVDDINGYNYVTESGAIDPDDHATHVAGTIAAVNNNGIGVSGVAGGTGKGDGARIMSLKILGGASPESIALSYIYAANNGAVISQNSWGYNAPGVDEQIIHEAIKYFVAEAGRYPGSPMRGGLVLFASGNSGADGQWYPGYYDEVIAVSALNKNNVRTYFSNYGNWVDISAPGGEQTTGNEDGILSLLPNNRYGYFQGTSMACPHVAGIAALVVSKYGGPGFTAEKLKQHILTGVKNVYEANPDDVGNLGAGYADAELALKTNNLARPERVNDLAVTSATQDAISVSFKVPVDRDDNYPATLRLYYDTKPITSATLSKSRYIVLRNWEAAGTLKEYTFEKLSPLTKYYFAVVAIDRWNNVSDLSNIIEASTTAGPVISVDKSSLAFNLDAKTGLNATNSFNIANAGAGNLLWNTIVRQRATEIDMARAKARTLKSTGSKANVKHRVGMVRATAVRTTIKPKLMAFEPIEMYYSDFPTNVIGDNDLSVPNSSATKFIVNSDQGFNLTHVRAYLNIKKADVPIVVEVFKGGVKPEPENLIYSQTTPSLAVQEYYTIRLDQQVNFNQNEEFWIVIHTPAGNQYPLGMGYLINETTPSGYFLMSFDTGASWTTLANAIAADGFAWNVMAQSLEPHNGEFITLDPSSGEIEGNPKALSPVNAHVDAANLVNGNYSNVIVINSNDPAKKEVRIPVDVKVTNRQPELNLPDIVEFGTVFIGKQKQVSVRLENKGYGNYSTASVNASDGQFTINDPGTIQARSQTDILLTFKPERVGTINASLTLTDDKGLKYQLSLFAVAAEPAQLKIEPAERSFDLAIGDTASAAFTITNTGKYPLKYVAPKFSKKVLDEVDPKKVSTYGYSFKVTGEGYNWTEISTDGKDITETFKPINSYYYAVDLGFSINFFGRKVDKLFITRRGALTCDNFADLSNSSTPDIKADYMPNGYISASYIPYDFNKGGHVYYKREPGKLIVEYKNVYSNYFNEATKPATFQIIVFDTGNIQYLYDQVDETGLTDYFVAVEGFDREDALLIQNLSTTVNISNKTVVNIVSPGAEMVTAFSSPDGIIAPGASKPVTLKLNTDSLTEGSHTQNITLFTNDPQRQSAYLTVKVNAKGGTTALALDQTQIDFGKLQQGSTGERTVVLSNTGTAQLKIESVSLGNRHFTFSGEKSFVVKAKSKVFIDLRIDSTKAVGVYNDVLTIKPANAKLLTVKIKAQVIPSPAISVEIKPIAETLAAGESKERQLTIDNSAGKASLEVIPTAAHWLSLYDKKDTKSAPAYSWTDSRSADGPKFEWIDLIKQGTRIDYSGNSPETSKAIELPFEFEYYGKKYKKVYIGLWAGAISFTDTIPEASRFGPSELPSAEAPNTYLAPCFTRGGIDVTAPKASSGIFYKYFDDKVVISYENFISSSAFAGGNISFQIILYKNGTFKFQYNGVGDEWGVEFWIRSPLVGIENHDGTSGVLVARDKEFIINKLAVAFQPSYKLSIPAGQSKVYDLKFDATTLSAGEYNTNLTLQNNTPSNANVIIPVSLSVSGAPLVVIPDTINVGTVMISAENRTTYTYFDIVNSGNAPFIINSMAFNNSASLSLESGKEVQSNFGLDTIWTPVNDVLPNEQLTVTTNETALFRLVVDGTKPIVFNNTLTIAGNAQIKPIRILGTVAYPPVMSVYEKSIIARANTATDVVNKSFTIDNTKGQSELTYDLSIKYERQDEQPTGDLEIGGLAKSRKRAAVASKVIRKPITRNNTYSRLTNPVVNAASNVLEYDNATHTDGFLGMGVGTAFWTATAFVAGSDGFNLSKVQTYMMLENTPSAAVNVEIWAGEDITTARRIHTQRFQIQRSVPDKGSFETFSLSDVKKIYPNEKFFVLINYPLGVQFPQGVTELTESLPGTFFFFDELNWMWVDLASQDGLNKTAFMVKAIADDNSNNGWVNIASPLKGTVANGTKKTVDIKFTAANTQNPENRAQVIVNGNDPVKNRDAVALTFQLNQPPAFVKVPQGNQVSIKESRDTTVILQATDPEKDKITYSVANAPAWITFQSADSTVRINLKPGYADAGSYSLTVNATDAYQHVTGYKLNIEVVNNNRPPVAAIDQQLTLRTGIVYRAKQAPWFSDADSDPITYKFIVANSQLLQVSAVGDEFIFNPLRAGTTTLKLIGDDGQGGVDTLTVNAVIRNNNSPVIVTQPGSLVINIADGLKRINLGQYFTDADGDTLRYTSAINDSTVARLAVERNELTITPLKVGDASVMIITDDGAGGTASAPLLLKVVTGNNQNLRAYPNPVATSTTIEYLLPKSGSVLLRVFDVSGKVVRTLVKENQNIGNYKIEFNMSGMTPGLYFYSLSFNNEDSITQKLIKQ</sequence>
<dbReference type="InterPro" id="IPR023828">
    <property type="entry name" value="Peptidase_S8_Ser-AS"/>
</dbReference>
<dbReference type="Pfam" id="PF22544">
    <property type="entry name" value="HYDIN_VesB_CFA65-like_Ig"/>
    <property type="match status" value="2"/>
</dbReference>
<evidence type="ECO:0000313" key="12">
    <source>
        <dbReference type="EMBL" id="GAA4916868.1"/>
    </source>
</evidence>
<keyword evidence="6 9" id="KW-0720">Serine protease</keyword>
<dbReference type="InterPro" id="IPR053879">
    <property type="entry name" value="HYDIN_VesB_CFA65-like_Ig"/>
</dbReference>
<evidence type="ECO:0000256" key="7">
    <source>
        <dbReference type="ARBA" id="ARBA00023069"/>
    </source>
</evidence>
<dbReference type="PANTHER" id="PTHR42884:SF14">
    <property type="entry name" value="NEUROENDOCRINE CONVERTASE 1"/>
    <property type="match status" value="1"/>
</dbReference>
<dbReference type="SUPFAM" id="SSF49265">
    <property type="entry name" value="Fibronectin type III"/>
    <property type="match status" value="1"/>
</dbReference>
<keyword evidence="3" id="KW-0963">Cytoplasm</keyword>
<dbReference type="EMBL" id="BAABJI010000002">
    <property type="protein sequence ID" value="GAA4916868.1"/>
    <property type="molecule type" value="Genomic_DNA"/>
</dbReference>
<accession>A0ABP9FTK9</accession>
<feature type="domain" description="Cadherin" evidence="10">
    <location>
        <begin position="2218"/>
        <end position="2311"/>
    </location>
</feature>
<feature type="active site" description="Charge relay system" evidence="9">
    <location>
        <position position="432"/>
    </location>
</feature>
<dbReference type="InterPro" id="IPR000209">
    <property type="entry name" value="Peptidase_S8/S53_dom"/>
</dbReference>
<keyword evidence="7" id="KW-0969">Cilium</keyword>
<dbReference type="InterPro" id="IPR015500">
    <property type="entry name" value="Peptidase_S8_subtilisin-rel"/>
</dbReference>
<dbReference type="Proteomes" id="UP001501436">
    <property type="component" value="Unassembled WGS sequence"/>
</dbReference>
<dbReference type="CDD" id="cd00063">
    <property type="entry name" value="FN3"/>
    <property type="match status" value="1"/>
</dbReference>
<dbReference type="PROSITE" id="PS51892">
    <property type="entry name" value="SUBTILASE"/>
    <property type="match status" value="1"/>
</dbReference>
<evidence type="ECO:0000256" key="2">
    <source>
        <dbReference type="ARBA" id="ARBA00004496"/>
    </source>
</evidence>
<dbReference type="NCBIfam" id="TIGR04183">
    <property type="entry name" value="Por_Secre_tail"/>
    <property type="match status" value="1"/>
</dbReference>
<dbReference type="PROSITE" id="PS50268">
    <property type="entry name" value="CADHERIN_2"/>
    <property type="match status" value="1"/>
</dbReference>
<comment type="subcellular location">
    <subcellularLocation>
        <location evidence="1">Cell projection</location>
        <location evidence="1">Cilium</location>
    </subcellularLocation>
    <subcellularLocation>
        <location evidence="2">Cytoplasm</location>
    </subcellularLocation>
</comment>
<keyword evidence="13" id="KW-1185">Reference proteome</keyword>
<evidence type="ECO:0000256" key="4">
    <source>
        <dbReference type="ARBA" id="ARBA00022670"/>
    </source>
</evidence>
<evidence type="ECO:0000313" key="13">
    <source>
        <dbReference type="Proteomes" id="UP001501436"/>
    </source>
</evidence>
<dbReference type="SUPFAM" id="SSF52743">
    <property type="entry name" value="Subtilisin-like"/>
    <property type="match status" value="1"/>
</dbReference>
<dbReference type="PRINTS" id="PR00723">
    <property type="entry name" value="SUBTILISIN"/>
</dbReference>
<feature type="active site" description="Charge relay system" evidence="9">
    <location>
        <position position="254"/>
    </location>
</feature>
<proteinExistence type="inferred from homology"/>
<dbReference type="Gene3D" id="3.40.50.200">
    <property type="entry name" value="Peptidase S8/S53 domain"/>
    <property type="match status" value="1"/>
</dbReference>
<keyword evidence="8" id="KW-0966">Cell projection</keyword>
<evidence type="ECO:0000256" key="6">
    <source>
        <dbReference type="ARBA" id="ARBA00022825"/>
    </source>
</evidence>
<dbReference type="Pfam" id="PF18962">
    <property type="entry name" value="Por_Secre_tail"/>
    <property type="match status" value="1"/>
</dbReference>
<evidence type="ECO:0000259" key="11">
    <source>
        <dbReference type="PROSITE" id="PS50853"/>
    </source>
</evidence>
<keyword evidence="5 9" id="KW-0378">Hydrolase</keyword>
<dbReference type="InterPro" id="IPR003961">
    <property type="entry name" value="FN3_dom"/>
</dbReference>
<dbReference type="SMART" id="SM00060">
    <property type="entry name" value="FN3"/>
    <property type="match status" value="1"/>
</dbReference>
<dbReference type="Pfam" id="PF16361">
    <property type="entry name" value="Peptidase_S8_N"/>
    <property type="match status" value="1"/>
</dbReference>
<dbReference type="NCBIfam" id="NF041539">
    <property type="entry name" value="choice_anch_R"/>
    <property type="match status" value="1"/>
</dbReference>
<protein>
    <recommendedName>
        <fullName evidence="14">Secreted protein (Por secretion system target)</fullName>
    </recommendedName>
</protein>
<dbReference type="InterPro" id="IPR036116">
    <property type="entry name" value="FN3_sf"/>
</dbReference>
<dbReference type="InterPro" id="IPR013783">
    <property type="entry name" value="Ig-like_fold"/>
</dbReference>
<evidence type="ECO:0000256" key="5">
    <source>
        <dbReference type="ARBA" id="ARBA00022801"/>
    </source>
</evidence>
<reference evidence="13" key="1">
    <citation type="journal article" date="2019" name="Int. J. Syst. Evol. Microbiol.">
        <title>The Global Catalogue of Microorganisms (GCM) 10K type strain sequencing project: providing services to taxonomists for standard genome sequencing and annotation.</title>
        <authorList>
            <consortium name="The Broad Institute Genomics Platform"/>
            <consortium name="The Broad Institute Genome Sequencing Center for Infectious Disease"/>
            <person name="Wu L."/>
            <person name="Ma J."/>
        </authorList>
    </citation>
    <scope>NUCLEOTIDE SEQUENCE [LARGE SCALE GENOMIC DNA]</scope>
    <source>
        <strain evidence="13">JCM 18283</strain>
    </source>
</reference>
<dbReference type="PROSITE" id="PS50853">
    <property type="entry name" value="FN3"/>
    <property type="match status" value="1"/>
</dbReference>
<dbReference type="PANTHER" id="PTHR42884">
    <property type="entry name" value="PROPROTEIN CONVERTASE SUBTILISIN/KEXIN-RELATED"/>
    <property type="match status" value="1"/>
</dbReference>
<feature type="domain" description="Fibronectin type-III" evidence="11">
    <location>
        <begin position="499"/>
        <end position="607"/>
    </location>
</feature>